<gene>
    <name evidence="1" type="ORF">DHETER_LOCUS2746</name>
</gene>
<reference evidence="1" key="1">
    <citation type="submission" date="2021-06" db="EMBL/GenBank/DDBJ databases">
        <authorList>
            <person name="Kallberg Y."/>
            <person name="Tangrot J."/>
            <person name="Rosling A."/>
        </authorList>
    </citation>
    <scope>NUCLEOTIDE SEQUENCE</scope>
    <source>
        <strain evidence="1">IL203A</strain>
    </source>
</reference>
<comment type="caution">
    <text evidence="1">The sequence shown here is derived from an EMBL/GenBank/DDBJ whole genome shotgun (WGS) entry which is preliminary data.</text>
</comment>
<sequence>MSSDIEISGSRNTFDTESSTNNDDSLEISKGRKQFNSSDNDDKNNDDKNNDKNNDDSLDISSSRSEFSSSTNSDDSSLEISSDQNLQMASTSDSCIIPMDDSDSLFIPKVTVPIFLKDSIYEDFYFNCYGKELMETFILLNDDSLIRVLGDKCIKGCVKDNTHSIFRISLLSIIFDFDNFTKLLESHPAFIYSVLTKIAFVLPSLSVNQKSTSSHLSSHGVYYHLNKTSFIDQLASNIFKIFPFSSIKHRVIDPLVNVYYSNYASTKLLIPLPNFVSYPKEYNFWNDLWRPKPNYLGAFLLPIVTSIIWLRNDYMPTSMATISTLLLEIKFLLFFRATKFFGVYFSIILGVARKAFSFLMILGFIIFAFAHSLHLILRPNTEVSLDHPSYSSDQNNPWNLVTKYSIIESNGTIDENPSLLQSPTTSTNMFMAIGTAILAVYMMLTDMNDIFIPFEDIKWTGPKLGQGSFGNVTLGEYRGTKVAGIIFILFGMSEIIYELRKHKKLKNENIIEFCGVVKSPNDKTFLVTKYIENGNLRDYLSENYLDWNIKTKMAVDIANGLLECHNNDIIHSDLKAENILVDKDLTLKIADFGLSITKAELDIGITGGGSLKWCAPERFSASTKFKQKYANNPKTSKIFGEKMVKFYKNQPYLSVVWEIATNGMTLYSDLNEENLMEAKSQDNIGDLIDILEEKDTPGPLRRIVRECCKFSPEKRMTLEQVAIELLNYLHTKDRY</sequence>
<dbReference type="EMBL" id="CAJVPU010002112">
    <property type="protein sequence ID" value="CAG8495238.1"/>
    <property type="molecule type" value="Genomic_DNA"/>
</dbReference>
<evidence type="ECO:0000313" key="2">
    <source>
        <dbReference type="Proteomes" id="UP000789702"/>
    </source>
</evidence>
<organism evidence="1 2">
    <name type="scientific">Dentiscutata heterogama</name>
    <dbReference type="NCBI Taxonomy" id="1316150"/>
    <lineage>
        <taxon>Eukaryota</taxon>
        <taxon>Fungi</taxon>
        <taxon>Fungi incertae sedis</taxon>
        <taxon>Mucoromycota</taxon>
        <taxon>Glomeromycotina</taxon>
        <taxon>Glomeromycetes</taxon>
        <taxon>Diversisporales</taxon>
        <taxon>Gigasporaceae</taxon>
        <taxon>Dentiscutata</taxon>
    </lineage>
</organism>
<evidence type="ECO:0000313" key="1">
    <source>
        <dbReference type="EMBL" id="CAG8495238.1"/>
    </source>
</evidence>
<protein>
    <submittedName>
        <fullName evidence="1">2210_t:CDS:1</fullName>
    </submittedName>
</protein>
<dbReference type="Proteomes" id="UP000789702">
    <property type="component" value="Unassembled WGS sequence"/>
</dbReference>
<name>A0ACA9KV45_9GLOM</name>
<keyword evidence="2" id="KW-1185">Reference proteome</keyword>
<accession>A0ACA9KV45</accession>
<proteinExistence type="predicted"/>